<dbReference type="Pfam" id="PF06365">
    <property type="entry name" value="CD34_antigen"/>
    <property type="match status" value="2"/>
</dbReference>
<keyword evidence="3" id="KW-0732">Signal</keyword>
<evidence type="ECO:0000256" key="2">
    <source>
        <dbReference type="ARBA" id="ARBA00022692"/>
    </source>
</evidence>
<evidence type="ECO:0000256" key="4">
    <source>
        <dbReference type="ARBA" id="ARBA00022889"/>
    </source>
</evidence>
<dbReference type="GO" id="GO:0005886">
    <property type="term" value="C:plasma membrane"/>
    <property type="evidence" value="ECO:0007669"/>
    <property type="project" value="UniProtKB-ARBA"/>
</dbReference>
<sequence>MTPPSKSSSVDWIRPSLGGQLLCRLSHVLPDPALLLWPDNCFPQFCSLLSNLNLNQPWVCVRPLPSESPSHPTPLDYVFPDLTEKAGPTDNTGQSQETPSLPSPLPGVDLVGPPWHVAPGEEEEEQLLPVTRPQEDTRRQAPGFPPTGSSWAPRPAEHRPEESGDQAASGGEAGSSMEPGLSPPRVSLSPVTLKGQDAAVRGVGPTVLPAAGRGGKSEAPREPDAEAAAAAAGLAGWPGAGPSPASFPQTAAPRGAEDPSRDALQPGASASLPLAPGGTELTPSSVTLGQDDLRQEPQEGSAGVAPSRRPWDSTQVICKDWSNLAGKSYVVLNMTENLDCEAFRRHRGLQLLALVEGVLPRHGRGRHGAWHISLSKPSEKEQHLLMALVGEQGELGEAQGSARPQGAWSHPQPPWRSTISAQGVLQSLVGRGTPHIGIQSYSTTSSCQARASAARSDYGTLFVVLVVIGALCLVIIALGLLYNCWQRRLPKLKHVSHGEELRFVENGCHDNPTLDVASDSQSEMQEKQSSLNGGGAVNGPGGWSALMGGKRDPEDSDVFEEDTHL</sequence>
<keyword evidence="5 9" id="KW-1133">Transmembrane helix</keyword>
<keyword evidence="11" id="KW-1185">Reference proteome</keyword>
<reference evidence="10 11" key="1">
    <citation type="submission" date="2019-06" db="EMBL/GenBank/DDBJ databases">
        <title>Discovery of a novel chromosome fission-fusion reversal in muntjac.</title>
        <authorList>
            <person name="Mudd A.B."/>
            <person name="Bredeson J.V."/>
            <person name="Baum R."/>
            <person name="Hockemeyer D."/>
            <person name="Rokhsar D.S."/>
        </authorList>
    </citation>
    <scope>NUCLEOTIDE SEQUENCE [LARGE SCALE GENOMIC DNA]</scope>
    <source>
        <strain evidence="10">UTSW_UCB_Mm</strain>
        <tissue evidence="10">Fibroblast cell line</tissue>
    </source>
</reference>
<dbReference type="AlphaFoldDB" id="A0A5N3WGR2"/>
<dbReference type="PANTHER" id="PTHR15594:SF1">
    <property type="entry name" value="PODOCALYXIN-LIKE PROTEIN 2"/>
    <property type="match status" value="1"/>
</dbReference>
<comment type="subcellular location">
    <subcellularLocation>
        <location evidence="1">Membrane</location>
        <topology evidence="1">Single-pass type I membrane protein</topology>
    </subcellularLocation>
</comment>
<organism evidence="10 11">
    <name type="scientific">Muntiacus muntjak</name>
    <name type="common">Barking deer</name>
    <name type="synonym">Indian muntjac</name>
    <dbReference type="NCBI Taxonomy" id="9888"/>
    <lineage>
        <taxon>Eukaryota</taxon>
        <taxon>Metazoa</taxon>
        <taxon>Chordata</taxon>
        <taxon>Craniata</taxon>
        <taxon>Vertebrata</taxon>
        <taxon>Euteleostomi</taxon>
        <taxon>Mammalia</taxon>
        <taxon>Eutheria</taxon>
        <taxon>Laurasiatheria</taxon>
        <taxon>Artiodactyla</taxon>
        <taxon>Ruminantia</taxon>
        <taxon>Pecora</taxon>
        <taxon>Cervidae</taxon>
        <taxon>Muntiacinae</taxon>
        <taxon>Muntiacus</taxon>
    </lineage>
</organism>
<name>A0A5N3WGR2_MUNMU</name>
<dbReference type="Proteomes" id="UP000326458">
    <property type="component" value="Unassembled WGS sequence"/>
</dbReference>
<protein>
    <recommendedName>
        <fullName evidence="12">Podocalyxin-like protein 2</fullName>
    </recommendedName>
</protein>
<dbReference type="PANTHER" id="PTHR15594">
    <property type="entry name" value="PODOCALYXIN-LIKE PROTEIN 2"/>
    <property type="match status" value="1"/>
</dbReference>
<evidence type="ECO:0000313" key="10">
    <source>
        <dbReference type="EMBL" id="KAB0359466.1"/>
    </source>
</evidence>
<evidence type="ECO:0000256" key="3">
    <source>
        <dbReference type="ARBA" id="ARBA00022729"/>
    </source>
</evidence>
<evidence type="ECO:0000256" key="8">
    <source>
        <dbReference type="SAM" id="MobiDB-lite"/>
    </source>
</evidence>
<evidence type="ECO:0000256" key="7">
    <source>
        <dbReference type="ARBA" id="ARBA00023180"/>
    </source>
</evidence>
<feature type="compositionally biased region" description="Polar residues" evidence="8">
    <location>
        <begin position="89"/>
        <end position="100"/>
    </location>
</feature>
<evidence type="ECO:0008006" key="12">
    <source>
        <dbReference type="Google" id="ProtNLM"/>
    </source>
</evidence>
<proteinExistence type="predicted"/>
<feature type="compositionally biased region" description="Gly residues" evidence="8">
    <location>
        <begin position="532"/>
        <end position="542"/>
    </location>
</feature>
<feature type="compositionally biased region" description="Low complexity" evidence="8">
    <location>
        <begin position="226"/>
        <end position="248"/>
    </location>
</feature>
<evidence type="ECO:0000256" key="9">
    <source>
        <dbReference type="SAM" id="Phobius"/>
    </source>
</evidence>
<feature type="region of interest" description="Disordered" evidence="8">
    <location>
        <begin position="81"/>
        <end position="287"/>
    </location>
</feature>
<gene>
    <name evidence="10" type="ORF">FD754_003622</name>
</gene>
<dbReference type="GO" id="GO:0050901">
    <property type="term" value="P:leukocyte tethering or rolling"/>
    <property type="evidence" value="ECO:0007669"/>
    <property type="project" value="TreeGrafter"/>
</dbReference>
<feature type="compositionally biased region" description="Acidic residues" evidence="8">
    <location>
        <begin position="554"/>
        <end position="565"/>
    </location>
</feature>
<keyword evidence="2 9" id="KW-0812">Transmembrane</keyword>
<feature type="compositionally biased region" description="Basic and acidic residues" evidence="8">
    <location>
        <begin position="215"/>
        <end position="224"/>
    </location>
</feature>
<comment type="caution">
    <text evidence="10">The sequence shown here is derived from an EMBL/GenBank/DDBJ whole genome shotgun (WGS) entry which is preliminary data.</text>
</comment>
<feature type="compositionally biased region" description="Polar residues" evidence="8">
    <location>
        <begin position="520"/>
        <end position="531"/>
    </location>
</feature>
<dbReference type="EMBL" id="VCEA01000001">
    <property type="protein sequence ID" value="KAB0359466.1"/>
    <property type="molecule type" value="Genomic_DNA"/>
</dbReference>
<accession>A0A5N3WGR2</accession>
<keyword evidence="6 9" id="KW-0472">Membrane</keyword>
<evidence type="ECO:0000256" key="5">
    <source>
        <dbReference type="ARBA" id="ARBA00022989"/>
    </source>
</evidence>
<evidence type="ECO:0000313" key="11">
    <source>
        <dbReference type="Proteomes" id="UP000326458"/>
    </source>
</evidence>
<dbReference type="InterPro" id="IPR042397">
    <property type="entry name" value="PODXL2"/>
</dbReference>
<evidence type="ECO:0000256" key="1">
    <source>
        <dbReference type="ARBA" id="ARBA00004479"/>
    </source>
</evidence>
<keyword evidence="7" id="KW-0325">Glycoprotein</keyword>
<feature type="region of interest" description="Disordered" evidence="8">
    <location>
        <begin position="520"/>
        <end position="565"/>
    </location>
</feature>
<dbReference type="InterPro" id="IPR013836">
    <property type="entry name" value="CD34/Podocalyxin"/>
</dbReference>
<feature type="transmembrane region" description="Helical" evidence="9">
    <location>
        <begin position="458"/>
        <end position="482"/>
    </location>
</feature>
<evidence type="ECO:0000256" key="6">
    <source>
        <dbReference type="ARBA" id="ARBA00023136"/>
    </source>
</evidence>
<keyword evidence="4" id="KW-0130">Cell adhesion</keyword>